<dbReference type="InterPro" id="IPR044152">
    <property type="entry name" value="YqjM-like"/>
</dbReference>
<name>A0ABT5DJ95_9BACT</name>
<gene>
    <name evidence="7" type="ORF">POL68_34990</name>
</gene>
<dbReference type="PANTHER" id="PTHR43303">
    <property type="entry name" value="NADPH DEHYDROGENASE C23G7.10C-RELATED"/>
    <property type="match status" value="1"/>
</dbReference>
<feature type="domain" description="NADH:flavin oxidoreductase/NADH oxidase N-terminal" evidence="6">
    <location>
        <begin position="7"/>
        <end position="342"/>
    </location>
</feature>
<evidence type="ECO:0000259" key="6">
    <source>
        <dbReference type="Pfam" id="PF00724"/>
    </source>
</evidence>
<sequence>MSLSSLLFSPLSLRGVTLRNRIAVSPMCQYSYEDGFSNDWQFVHLGSRAVGGAGLVIVEATAVVPEGRISPQDLGLWKDEHIAPLARLARFVSEQGSVPGIQIAHAGRKASTAAPWNGDGAVSPANGGWKPVGPTAEPFSDTYPVPQALDKAGIDRVLRAFVDTAVRAHTAGFRLLELHAAHGYLFHEFLSPLVNKRTDEYGGTFENRVRIVREAARAVRAKWPEELPLIARISATDWVEGGWTEEDSVALARLLKEDGVDLIDCSSGGAVGYAKIPVGPGYQTSLAERVRRDAGIPTGTVGMITSSFQAEHILRTGQADLIILARELLRDPYWPLHAAKELGANVQWPKQYERAKR</sequence>
<dbReference type="Gene3D" id="3.20.20.70">
    <property type="entry name" value="Aldolase class I"/>
    <property type="match status" value="1"/>
</dbReference>
<accession>A0ABT5DJ95</accession>
<evidence type="ECO:0000256" key="5">
    <source>
        <dbReference type="ARBA" id="ARBA00023002"/>
    </source>
</evidence>
<keyword evidence="4" id="KW-0521">NADP</keyword>
<dbReference type="EMBL" id="JAQNDM010000002">
    <property type="protein sequence ID" value="MDC0713726.1"/>
    <property type="molecule type" value="Genomic_DNA"/>
</dbReference>
<dbReference type="InterPro" id="IPR013785">
    <property type="entry name" value="Aldolase_TIM"/>
</dbReference>
<evidence type="ECO:0000256" key="3">
    <source>
        <dbReference type="ARBA" id="ARBA00022643"/>
    </source>
</evidence>
<proteinExistence type="predicted"/>
<evidence type="ECO:0000256" key="2">
    <source>
        <dbReference type="ARBA" id="ARBA00022630"/>
    </source>
</evidence>
<keyword evidence="5" id="KW-0560">Oxidoreductase</keyword>
<dbReference type="SUPFAM" id="SSF51395">
    <property type="entry name" value="FMN-linked oxidoreductases"/>
    <property type="match status" value="1"/>
</dbReference>
<keyword evidence="2" id="KW-0285">Flavoprotein</keyword>
<comment type="cofactor">
    <cofactor evidence="1">
        <name>FMN</name>
        <dbReference type="ChEBI" id="CHEBI:58210"/>
    </cofactor>
</comment>
<evidence type="ECO:0000256" key="4">
    <source>
        <dbReference type="ARBA" id="ARBA00022857"/>
    </source>
</evidence>
<dbReference type="RefSeq" id="WP_272144110.1">
    <property type="nucleotide sequence ID" value="NZ_JAQNDM010000002.1"/>
</dbReference>
<keyword evidence="8" id="KW-1185">Reference proteome</keyword>
<dbReference type="PANTHER" id="PTHR43303:SF4">
    <property type="entry name" value="NADPH DEHYDROGENASE C23G7.10C-RELATED"/>
    <property type="match status" value="1"/>
</dbReference>
<dbReference type="InterPro" id="IPR001155">
    <property type="entry name" value="OxRdtase_FMN_N"/>
</dbReference>
<protein>
    <submittedName>
        <fullName evidence="7">NADH:flavin oxidoreductase/NADH oxidase</fullName>
    </submittedName>
</protein>
<dbReference type="Pfam" id="PF00724">
    <property type="entry name" value="Oxidored_FMN"/>
    <property type="match status" value="1"/>
</dbReference>
<evidence type="ECO:0000313" key="8">
    <source>
        <dbReference type="Proteomes" id="UP001221838"/>
    </source>
</evidence>
<dbReference type="Proteomes" id="UP001221838">
    <property type="component" value="Unassembled WGS sequence"/>
</dbReference>
<reference evidence="7 8" key="1">
    <citation type="submission" date="2022-11" db="EMBL/GenBank/DDBJ databases">
        <title>Minimal conservation of predation-associated metabolite biosynthetic gene clusters underscores biosynthetic potential of Myxococcota including descriptions for ten novel species: Archangium lansinium sp. nov., Myxococcus landrumus sp. nov., Nannocystis bai.</title>
        <authorList>
            <person name="Ahearne A."/>
            <person name="Stevens C."/>
            <person name="Dowd S."/>
        </authorList>
    </citation>
    <scope>NUCLEOTIDE SEQUENCE [LARGE SCALE GENOMIC DNA]</scope>
    <source>
        <strain evidence="7 8">NCWAL01</strain>
    </source>
</reference>
<evidence type="ECO:0000256" key="1">
    <source>
        <dbReference type="ARBA" id="ARBA00001917"/>
    </source>
</evidence>
<evidence type="ECO:0000313" key="7">
    <source>
        <dbReference type="EMBL" id="MDC0713726.1"/>
    </source>
</evidence>
<comment type="caution">
    <text evidence="7">The sequence shown here is derived from an EMBL/GenBank/DDBJ whole genome shotgun (WGS) entry which is preliminary data.</text>
</comment>
<dbReference type="CDD" id="cd02932">
    <property type="entry name" value="OYE_YqiM_FMN"/>
    <property type="match status" value="1"/>
</dbReference>
<keyword evidence="3" id="KW-0288">FMN</keyword>
<organism evidence="7 8">
    <name type="scientific">Stigmatella ashevillensis</name>
    <dbReference type="NCBI Taxonomy" id="2995309"/>
    <lineage>
        <taxon>Bacteria</taxon>
        <taxon>Pseudomonadati</taxon>
        <taxon>Myxococcota</taxon>
        <taxon>Myxococcia</taxon>
        <taxon>Myxococcales</taxon>
        <taxon>Cystobacterineae</taxon>
        <taxon>Archangiaceae</taxon>
        <taxon>Stigmatella</taxon>
    </lineage>
</organism>